<feature type="signal peptide" evidence="6">
    <location>
        <begin position="1"/>
        <end position="22"/>
    </location>
</feature>
<evidence type="ECO:0000256" key="1">
    <source>
        <dbReference type="ARBA" id="ARBA00001913"/>
    </source>
</evidence>
<evidence type="ECO:0000256" key="2">
    <source>
        <dbReference type="ARBA" id="ARBA00022723"/>
    </source>
</evidence>
<protein>
    <recommendedName>
        <fullName evidence="7">Pentraxin (PTX) domain-containing protein</fullName>
    </recommendedName>
</protein>
<dbReference type="SUPFAM" id="SSF49899">
    <property type="entry name" value="Concanavalin A-like lectins/glucanases"/>
    <property type="match status" value="1"/>
</dbReference>
<accession>A0ABS1WJM4</accession>
<comment type="caution">
    <text evidence="8">The sequence shown here is derived from an EMBL/GenBank/DDBJ whole genome shotgun (WGS) entry which is preliminary data.</text>
</comment>
<keyword evidence="2" id="KW-0479">Metal-binding</keyword>
<organism evidence="8 9">
    <name type="scientific">Olleya sediminilitoris</name>
    <dbReference type="NCBI Taxonomy" id="2795739"/>
    <lineage>
        <taxon>Bacteria</taxon>
        <taxon>Pseudomonadati</taxon>
        <taxon>Bacteroidota</taxon>
        <taxon>Flavobacteriia</taxon>
        <taxon>Flavobacteriales</taxon>
        <taxon>Flavobacteriaceae</taxon>
    </lineage>
</organism>
<feature type="non-terminal residue" evidence="8">
    <location>
        <position position="649"/>
    </location>
</feature>
<keyword evidence="3" id="KW-0106">Calcium</keyword>
<evidence type="ECO:0000256" key="3">
    <source>
        <dbReference type="ARBA" id="ARBA00022837"/>
    </source>
</evidence>
<dbReference type="Proteomes" id="UP000605013">
    <property type="component" value="Unassembled WGS sequence"/>
</dbReference>
<comment type="cofactor">
    <cofactor evidence="1">
        <name>Ca(2+)</name>
        <dbReference type="ChEBI" id="CHEBI:29108"/>
    </cofactor>
</comment>
<dbReference type="SMART" id="SM00159">
    <property type="entry name" value="PTX"/>
    <property type="match status" value="1"/>
</dbReference>
<reference evidence="8 9" key="1">
    <citation type="submission" date="2020-12" db="EMBL/GenBank/DDBJ databases">
        <title>Olleya sediminilitoris sp. nov., isolated from a tidal flat.</title>
        <authorList>
            <person name="Park S."/>
            <person name="Yoon J.-H."/>
        </authorList>
    </citation>
    <scope>NUCLEOTIDE SEQUENCE [LARGE SCALE GENOMIC DNA]</scope>
    <source>
        <strain evidence="8 9">YSTF-M6</strain>
    </source>
</reference>
<dbReference type="Pfam" id="PF00354">
    <property type="entry name" value="Pentaxin"/>
    <property type="match status" value="1"/>
</dbReference>
<proteinExistence type="predicted"/>
<dbReference type="PRINTS" id="PR00895">
    <property type="entry name" value="PENTAXIN"/>
</dbReference>
<evidence type="ECO:0000259" key="7">
    <source>
        <dbReference type="SMART" id="SM00159"/>
    </source>
</evidence>
<dbReference type="InterPro" id="IPR013320">
    <property type="entry name" value="ConA-like_dom_sf"/>
</dbReference>
<evidence type="ECO:0000313" key="8">
    <source>
        <dbReference type="EMBL" id="MBL7559303.1"/>
    </source>
</evidence>
<evidence type="ECO:0000256" key="6">
    <source>
        <dbReference type="SAM" id="SignalP"/>
    </source>
</evidence>
<feature type="chain" id="PRO_5045717838" description="Pentraxin (PTX) domain-containing protein" evidence="6">
    <location>
        <begin position="23"/>
        <end position="649"/>
    </location>
</feature>
<dbReference type="EMBL" id="JAEMEF010000003">
    <property type="protein sequence ID" value="MBL7559303.1"/>
    <property type="molecule type" value="Genomic_DNA"/>
</dbReference>
<sequence>MLTKSQLLLMLCALILPTYLFAQTGPGGVGNSSNQVLWLQPDNFSLTDGSSIDIWNDTSGNGNALGQPDATIRPNIVNDYVNGYDAVRFDIGNRRLRKTNFTNFPTTQITTFYINKTLDSGDGILSYNSTGTDNDYLLFNSGNLQYYRDGNKGLSIDANDGNWHMVNMSWVNTGNGVFSYLDGFLRRNVSHRNGTSITQGGSLALGAEQDAVDGSYAANQSHEGDFTEVIIFNQVINTAERIIIQNYLTAKYGLTLNNAVDFYQQDNAANGNFDHDVAGIGQASDGSSHTDSQGTGIVRINTPSTLSNGDYLFWGEETKDPTYNFSTETTNYREQLNSKWRVSKVGDLGTVSVSFDISAIDLTGKQSCQPLQLVVSNDSNFTSPTTYDLTVSGTSASASNVAFSDGDYFTLRYLDQIVWDGSAYFNGSGTLNAPDTSDSCLKLTVKAGSLALLNADAFVREVEVEAGATFEVVDGLLLEVENGVNNNGTIQFSGEAQLIQNHTGPSLNTGSGILKMTQEGTTNLYNYNFWSSPVNRSGDWQVSYLETASGAVGFTTDYDANPSATPIELSSYWLYTFNDLLDNYAGWQQITPTTGLIPGIGYTMKGSGSGAPSGESYWFNGTANDGDITIPALAGNQILVGNPYPSAIG</sequence>
<name>A0ABS1WJM4_9FLAO</name>
<evidence type="ECO:0000256" key="4">
    <source>
        <dbReference type="ARBA" id="ARBA00023157"/>
    </source>
</evidence>
<keyword evidence="4" id="KW-1015">Disulfide bond</keyword>
<dbReference type="InterPro" id="IPR058515">
    <property type="entry name" value="DUF8202"/>
</dbReference>
<evidence type="ECO:0000313" key="9">
    <source>
        <dbReference type="Proteomes" id="UP000605013"/>
    </source>
</evidence>
<keyword evidence="6" id="KW-0732">Signal</keyword>
<keyword evidence="5" id="KW-0325">Glycoprotein</keyword>
<dbReference type="InterPro" id="IPR051360">
    <property type="entry name" value="Neuronal_Pentraxin_Related"/>
</dbReference>
<gene>
    <name evidence="8" type="ORF">JAO71_05740</name>
</gene>
<keyword evidence="9" id="KW-1185">Reference proteome</keyword>
<dbReference type="PANTHER" id="PTHR19277">
    <property type="entry name" value="PENTRAXIN"/>
    <property type="match status" value="1"/>
</dbReference>
<dbReference type="Pfam" id="PF26628">
    <property type="entry name" value="DUF8202"/>
    <property type="match status" value="1"/>
</dbReference>
<dbReference type="InterPro" id="IPR001759">
    <property type="entry name" value="PTX_dom"/>
</dbReference>
<dbReference type="Gene3D" id="2.60.120.200">
    <property type="match status" value="1"/>
</dbReference>
<evidence type="ECO:0000256" key="5">
    <source>
        <dbReference type="ARBA" id="ARBA00023180"/>
    </source>
</evidence>
<feature type="domain" description="Pentraxin (PTX)" evidence="7">
    <location>
        <begin position="93"/>
        <end position="276"/>
    </location>
</feature>
<dbReference type="PANTHER" id="PTHR19277:SF125">
    <property type="entry name" value="B6"/>
    <property type="match status" value="1"/>
</dbReference>